<dbReference type="Proteomes" id="UP000731465">
    <property type="component" value="Unassembled WGS sequence"/>
</dbReference>
<gene>
    <name evidence="1" type="ORF">J5V48_05665</name>
</gene>
<evidence type="ECO:0000313" key="1">
    <source>
        <dbReference type="EMBL" id="MBW7570380.1"/>
    </source>
</evidence>
<protein>
    <submittedName>
        <fullName evidence="1">Uncharacterized protein</fullName>
    </submittedName>
</protein>
<accession>A0ABS7DHN5</accession>
<sequence length="381" mass="43237">MNNYIVDESKFLISDEDDSLIFPEDYKLSSGIVISSYEDGTDKWELYTSKDGEHYILAVNSELHDKWIDSELLKNEDFQEIHLGQIPVFLIFSKISQKISRLNSIRDVSSATFANAIFSAFVNTRSHDIESNLRDGIYIEKFSLILPTYSLVSKVSDKALFNNVLSSKLEPEDLSAPGDINDTLSYSFVFNQLKKKGLVCSYYEPLLESGQNVDDFMQNSKKDAIVLSPLISKEHYQLIDTSSDYYLLLLDKLFANALIESKLLRLIDAKSVSVNGDNYYLLTLSKDNALELLSDRYKGISLQMAYRLAVSIRRTRNLVPRAVLSDALYIEQLNLLFPDKFSGGDKGDDKTLMLDIINHGPYALSPFLIDINDDLIYIATR</sequence>
<keyword evidence="2" id="KW-1185">Reference proteome</keyword>
<evidence type="ECO:0000313" key="2">
    <source>
        <dbReference type="Proteomes" id="UP000731465"/>
    </source>
</evidence>
<proteinExistence type="predicted"/>
<dbReference type="EMBL" id="JAGFNY010000016">
    <property type="protein sequence ID" value="MBW7570380.1"/>
    <property type="molecule type" value="Genomic_DNA"/>
</dbReference>
<dbReference type="RefSeq" id="WP_219937602.1">
    <property type="nucleotide sequence ID" value="NZ_JAGFNY010000016.1"/>
</dbReference>
<comment type="caution">
    <text evidence="1">The sequence shown here is derived from an EMBL/GenBank/DDBJ whole genome shotgun (WGS) entry which is preliminary data.</text>
</comment>
<organism evidence="1 2">
    <name type="scientific">Succinivibrio faecicola</name>
    <dbReference type="NCBI Taxonomy" id="2820300"/>
    <lineage>
        <taxon>Bacteria</taxon>
        <taxon>Pseudomonadati</taxon>
        <taxon>Pseudomonadota</taxon>
        <taxon>Gammaproteobacteria</taxon>
        <taxon>Aeromonadales</taxon>
        <taxon>Succinivibrionaceae</taxon>
        <taxon>Succinivibrio</taxon>
    </lineage>
</organism>
<name>A0ABS7DHN5_9GAMM</name>
<reference evidence="1 2" key="1">
    <citation type="submission" date="2021-03" db="EMBL/GenBank/DDBJ databases">
        <title>Succinivibrio sp. nov. isolated from feces of cow.</title>
        <authorList>
            <person name="Choi J.-Y."/>
        </authorList>
    </citation>
    <scope>NUCLEOTIDE SEQUENCE [LARGE SCALE GENOMIC DNA]</scope>
    <source>
        <strain evidence="1 2">AGMB01872</strain>
    </source>
</reference>